<organism evidence="2 3">
    <name type="scientific">Vanrija albida</name>
    <dbReference type="NCBI Taxonomy" id="181172"/>
    <lineage>
        <taxon>Eukaryota</taxon>
        <taxon>Fungi</taxon>
        <taxon>Dikarya</taxon>
        <taxon>Basidiomycota</taxon>
        <taxon>Agaricomycotina</taxon>
        <taxon>Tremellomycetes</taxon>
        <taxon>Trichosporonales</taxon>
        <taxon>Trichosporonaceae</taxon>
        <taxon>Vanrija</taxon>
    </lineage>
</organism>
<dbReference type="InterPro" id="IPR013922">
    <property type="entry name" value="Cyclin_PHO80-like"/>
</dbReference>
<dbReference type="PANTHER" id="PTHR15615:SF27">
    <property type="entry name" value="PHO85 CYCLIN CLG1"/>
    <property type="match status" value="1"/>
</dbReference>
<evidence type="ECO:0000256" key="1">
    <source>
        <dbReference type="SAM" id="MobiDB-lite"/>
    </source>
</evidence>
<dbReference type="EMBL" id="JBBXJM010000005">
    <property type="protein sequence ID" value="KAL1407100.1"/>
    <property type="molecule type" value="Genomic_DNA"/>
</dbReference>
<dbReference type="PANTHER" id="PTHR15615">
    <property type="match status" value="1"/>
</dbReference>
<feature type="region of interest" description="Disordered" evidence="1">
    <location>
        <begin position="1"/>
        <end position="23"/>
    </location>
</feature>
<dbReference type="Pfam" id="PF08613">
    <property type="entry name" value="Cyclin"/>
    <property type="match status" value="1"/>
</dbReference>
<dbReference type="Proteomes" id="UP001565368">
    <property type="component" value="Unassembled WGS sequence"/>
</dbReference>
<feature type="region of interest" description="Disordered" evidence="1">
    <location>
        <begin position="603"/>
        <end position="641"/>
    </location>
</feature>
<dbReference type="Gene3D" id="1.10.472.10">
    <property type="entry name" value="Cyclin-like"/>
    <property type="match status" value="1"/>
</dbReference>
<feature type="compositionally biased region" description="Low complexity" evidence="1">
    <location>
        <begin position="603"/>
        <end position="618"/>
    </location>
</feature>
<proteinExistence type="predicted"/>
<gene>
    <name evidence="2" type="ORF">Q8F55_006514</name>
</gene>
<dbReference type="GeneID" id="95987557"/>
<sequence length="664" mass="73186">MTWASYQAAAGSTSSFEPQTPPLSGPIMDGYANAWDANGNADYDPSYDMPPMIEDPLLVKGAAATEAAPLHTYMAPLSLNAAPSLPSPPPSKRIDMRLAQPGTEESKPGYLTPLASYTAETFWYFWYAVISPIDTAGRRVSNFHSTTTAEPFDSEGRPRHAINAGLLPHQLQPNLAFRQFVYSVLHSTQVSFSVTILALMYTYKYKKIMALGQRLPFKHEVSEAQGFVTGLMLANKYLDDNTYTNTTWAQFLGIPVKDVNEYELDWLDALRFNLSVKPDDFENWRSMLDAHVRSRERDDALAAMAVADPFSPGVRARSASPPLGYFDVAAQDASLRKRSAKDAFSADVLHNTGMYEAARLGARKASFVQGYPGVSTALPTPTPSVLSPTNLVGHSSGSSLGRSNSLNRQIARLPNGRRDSSGQDQIATATMDLRHAVAANTLNSWVYPTPAATEPIQFDKDERWRQAAARQHRLYFLQAAATPQFGPDPRYHKAIPHYVDPSTGYGYTAAAVAQYGTQEIMDVDHLANEINLASPTDVAMAQQQQQQQLLMQMQQPQPAVASAYLPVAQPVLHPHFHNPQPAQFANAGPPGYAYGAPAWFQPQQQQPPQQLQPQPQQPWVATRHWRAGHTSRWSTSSDEGYMNLRPPPICNSVSEWSTPLHAGY</sequence>
<dbReference type="CDD" id="cd20557">
    <property type="entry name" value="CYCLIN_ScPCL1-like"/>
    <property type="match status" value="1"/>
</dbReference>
<dbReference type="RefSeq" id="XP_069207044.1">
    <property type="nucleotide sequence ID" value="XM_069354973.1"/>
</dbReference>
<evidence type="ECO:0000313" key="3">
    <source>
        <dbReference type="Proteomes" id="UP001565368"/>
    </source>
</evidence>
<comment type="caution">
    <text evidence="2">The sequence shown here is derived from an EMBL/GenBank/DDBJ whole genome shotgun (WGS) entry which is preliminary data.</text>
</comment>
<protein>
    <recommendedName>
        <fullName evidence="4">Cyclin N-terminal domain-containing protein</fullName>
    </recommendedName>
</protein>
<evidence type="ECO:0008006" key="4">
    <source>
        <dbReference type="Google" id="ProtNLM"/>
    </source>
</evidence>
<evidence type="ECO:0000313" key="2">
    <source>
        <dbReference type="EMBL" id="KAL1407100.1"/>
    </source>
</evidence>
<name>A0ABR3PXC4_9TREE</name>
<reference evidence="2 3" key="1">
    <citation type="submission" date="2023-08" db="EMBL/GenBank/DDBJ databases">
        <title>Annotated Genome Sequence of Vanrija albida AlHP1.</title>
        <authorList>
            <person name="Herzog R."/>
        </authorList>
    </citation>
    <scope>NUCLEOTIDE SEQUENCE [LARGE SCALE GENOMIC DNA]</scope>
    <source>
        <strain evidence="2 3">AlHP1</strain>
    </source>
</reference>
<accession>A0ABR3PXC4</accession>
<keyword evidence="3" id="KW-1185">Reference proteome</keyword>